<comment type="caution">
    <text evidence="3">The sequence shown here is derived from an EMBL/GenBank/DDBJ whole genome shotgun (WGS) entry which is preliminary data.</text>
</comment>
<accession>A0A4Y2J1I3</accession>
<organism evidence="3 4">
    <name type="scientific">Araneus ventricosus</name>
    <name type="common">Orbweaver spider</name>
    <name type="synonym">Epeira ventricosa</name>
    <dbReference type="NCBI Taxonomy" id="182803"/>
    <lineage>
        <taxon>Eukaryota</taxon>
        <taxon>Metazoa</taxon>
        <taxon>Ecdysozoa</taxon>
        <taxon>Arthropoda</taxon>
        <taxon>Chelicerata</taxon>
        <taxon>Arachnida</taxon>
        <taxon>Araneae</taxon>
        <taxon>Araneomorphae</taxon>
        <taxon>Entelegynae</taxon>
        <taxon>Araneoidea</taxon>
        <taxon>Araneidae</taxon>
        <taxon>Araneus</taxon>
    </lineage>
</organism>
<proteinExistence type="predicted"/>
<dbReference type="Proteomes" id="UP000499080">
    <property type="component" value="Unassembled WGS sequence"/>
</dbReference>
<protein>
    <submittedName>
        <fullName evidence="3">Uncharacterized protein</fullName>
    </submittedName>
</protein>
<evidence type="ECO:0000313" key="4">
    <source>
        <dbReference type="Proteomes" id="UP000499080"/>
    </source>
</evidence>
<dbReference type="EMBL" id="BGPR01108853">
    <property type="protein sequence ID" value="GBM84064.1"/>
    <property type="molecule type" value="Genomic_DNA"/>
</dbReference>
<evidence type="ECO:0000313" key="2">
    <source>
        <dbReference type="EMBL" id="GBM84064.1"/>
    </source>
</evidence>
<reference evidence="3 4" key="1">
    <citation type="journal article" date="2019" name="Sci. Rep.">
        <title>Orb-weaving spider Araneus ventricosus genome elucidates the spidroin gene catalogue.</title>
        <authorList>
            <person name="Kono N."/>
            <person name="Nakamura H."/>
            <person name="Ohtoshi R."/>
            <person name="Moran D.A.P."/>
            <person name="Shinohara A."/>
            <person name="Yoshida Y."/>
            <person name="Fujiwara M."/>
            <person name="Mori M."/>
            <person name="Tomita M."/>
            <person name="Arakawa K."/>
        </authorList>
    </citation>
    <scope>NUCLEOTIDE SEQUENCE [LARGE SCALE GENOMIC DNA]</scope>
</reference>
<name>A0A4Y2J1I3_ARAVE</name>
<sequence length="111" mass="12524">MSCTTALHRTNRVVALHTIPFLTHPFRQIIQGQLRANSGHSDPPLLLLFPRLQTANTLIASRAREPSLPSLHASVPVAFQHLWPSSPNGYPERFEIEIFDLTVPILIGFWH</sequence>
<dbReference type="AlphaFoldDB" id="A0A4Y2J1I3"/>
<gene>
    <name evidence="3" type="ORF">AVEN_179133_1</name>
    <name evidence="1" type="ORF">AVEN_258803_1</name>
    <name evidence="2" type="ORF">AVEN_8720_1</name>
</gene>
<evidence type="ECO:0000313" key="1">
    <source>
        <dbReference type="EMBL" id="GBM84060.1"/>
    </source>
</evidence>
<evidence type="ECO:0000313" key="3">
    <source>
        <dbReference type="EMBL" id="GBM84101.1"/>
    </source>
</evidence>
<dbReference type="EMBL" id="BGPR01108852">
    <property type="protein sequence ID" value="GBM84060.1"/>
    <property type="molecule type" value="Genomic_DNA"/>
</dbReference>
<keyword evidence="4" id="KW-1185">Reference proteome</keyword>
<dbReference type="EMBL" id="BGPR01108864">
    <property type="protein sequence ID" value="GBM84101.1"/>
    <property type="molecule type" value="Genomic_DNA"/>
</dbReference>